<evidence type="ECO:0000313" key="4">
    <source>
        <dbReference type="EMBL" id="KAF7504468.1"/>
    </source>
</evidence>
<proteinExistence type="predicted"/>
<feature type="repeat" description="ANK" evidence="3">
    <location>
        <begin position="21"/>
        <end position="50"/>
    </location>
</feature>
<evidence type="ECO:0000256" key="2">
    <source>
        <dbReference type="ARBA" id="ARBA00023043"/>
    </source>
</evidence>
<keyword evidence="5" id="KW-1185">Reference proteome</keyword>
<dbReference type="EMBL" id="JAACFV010000137">
    <property type="protein sequence ID" value="KAF7504468.1"/>
    <property type="molecule type" value="Genomic_DNA"/>
</dbReference>
<dbReference type="SMART" id="SM00248">
    <property type="entry name" value="ANK"/>
    <property type="match status" value="2"/>
</dbReference>
<reference evidence="4" key="1">
    <citation type="submission" date="2020-02" db="EMBL/GenBank/DDBJ databases">
        <authorList>
            <person name="Palmer J.M."/>
        </authorList>
    </citation>
    <scope>NUCLEOTIDE SEQUENCE</scope>
    <source>
        <strain evidence="4">EPUS1.4</strain>
        <tissue evidence="4">Thallus</tissue>
    </source>
</reference>
<gene>
    <name evidence="4" type="ORF">GJ744_002205</name>
</gene>
<accession>A0A8H7A8F5</accession>
<dbReference type="AlphaFoldDB" id="A0A8H7A8F5"/>
<dbReference type="SUPFAM" id="SSF48403">
    <property type="entry name" value="Ankyrin repeat"/>
    <property type="match status" value="1"/>
</dbReference>
<dbReference type="OrthoDB" id="4772757at2759"/>
<organism evidence="4 5">
    <name type="scientific">Endocarpon pusillum</name>
    <dbReference type="NCBI Taxonomy" id="364733"/>
    <lineage>
        <taxon>Eukaryota</taxon>
        <taxon>Fungi</taxon>
        <taxon>Dikarya</taxon>
        <taxon>Ascomycota</taxon>
        <taxon>Pezizomycotina</taxon>
        <taxon>Eurotiomycetes</taxon>
        <taxon>Chaetothyriomycetidae</taxon>
        <taxon>Verrucariales</taxon>
        <taxon>Verrucariaceae</taxon>
        <taxon>Endocarpon</taxon>
    </lineage>
</organism>
<keyword evidence="2 3" id="KW-0040">ANK repeat</keyword>
<dbReference type="PROSITE" id="PS50088">
    <property type="entry name" value="ANK_REPEAT"/>
    <property type="match status" value="2"/>
</dbReference>
<protein>
    <recommendedName>
        <fullName evidence="6">Ankyrin repeat protein</fullName>
    </recommendedName>
</protein>
<dbReference type="Proteomes" id="UP000606974">
    <property type="component" value="Unassembled WGS sequence"/>
</dbReference>
<evidence type="ECO:0000256" key="1">
    <source>
        <dbReference type="ARBA" id="ARBA00022737"/>
    </source>
</evidence>
<evidence type="ECO:0008006" key="6">
    <source>
        <dbReference type="Google" id="ProtNLM"/>
    </source>
</evidence>
<dbReference type="InterPro" id="IPR002110">
    <property type="entry name" value="Ankyrin_rpt"/>
</dbReference>
<dbReference type="PANTHER" id="PTHR24198">
    <property type="entry name" value="ANKYRIN REPEAT AND PROTEIN KINASE DOMAIN-CONTAINING PROTEIN"/>
    <property type="match status" value="1"/>
</dbReference>
<feature type="repeat" description="ANK" evidence="3">
    <location>
        <begin position="51"/>
        <end position="83"/>
    </location>
</feature>
<dbReference type="PANTHER" id="PTHR24198:SF194">
    <property type="entry name" value="INVERSIN-A"/>
    <property type="match status" value="1"/>
</dbReference>
<comment type="caution">
    <text evidence="4">The sequence shown here is derived from an EMBL/GenBank/DDBJ whole genome shotgun (WGS) entry which is preliminary data.</text>
</comment>
<dbReference type="Pfam" id="PF12796">
    <property type="entry name" value="Ank_2"/>
    <property type="match status" value="1"/>
</dbReference>
<dbReference type="InterPro" id="IPR036770">
    <property type="entry name" value="Ankyrin_rpt-contain_sf"/>
</dbReference>
<evidence type="ECO:0000256" key="3">
    <source>
        <dbReference type="PROSITE-ProRule" id="PRU00023"/>
    </source>
</evidence>
<name>A0A8H7A8F5_9EURO</name>
<evidence type="ECO:0000313" key="5">
    <source>
        <dbReference type="Proteomes" id="UP000606974"/>
    </source>
</evidence>
<dbReference type="Gene3D" id="1.25.40.20">
    <property type="entry name" value="Ankyrin repeat-containing domain"/>
    <property type="match status" value="2"/>
</dbReference>
<keyword evidence="1" id="KW-0677">Repeat</keyword>
<sequence length="104" mass="11508">MIQMLLAAGADVNARCGPYCTALHAAIYKGHREITEYLLDNAASPNVMDDFMRTPLHIAVYRQNKAIVSALVHHGADPSIIDGYSRSLTDWAQLDEVLLRKITV</sequence>
<dbReference type="PROSITE" id="PS50297">
    <property type="entry name" value="ANK_REP_REGION"/>
    <property type="match status" value="2"/>
</dbReference>